<comment type="catalytic activity">
    <reaction evidence="5">
        <text>dimethylallyl diphosphate + 2 oxidized [2Fe-2S]-[ferredoxin] + H2O = (2E)-4-hydroxy-3-methylbut-2-enyl diphosphate + 2 reduced [2Fe-2S]-[ferredoxin] + 2 H(+)</text>
        <dbReference type="Rhea" id="RHEA:24825"/>
        <dbReference type="Rhea" id="RHEA-COMP:10000"/>
        <dbReference type="Rhea" id="RHEA-COMP:10001"/>
        <dbReference type="ChEBI" id="CHEBI:15377"/>
        <dbReference type="ChEBI" id="CHEBI:15378"/>
        <dbReference type="ChEBI" id="CHEBI:33737"/>
        <dbReference type="ChEBI" id="CHEBI:33738"/>
        <dbReference type="ChEBI" id="CHEBI:57623"/>
        <dbReference type="ChEBI" id="CHEBI:128753"/>
        <dbReference type="EC" id="1.17.7.4"/>
    </reaction>
</comment>
<keyword evidence="5 6" id="KW-0560">Oxidoreductase</keyword>
<dbReference type="PANTHER" id="PTHR30426:SF0">
    <property type="entry name" value="4-HYDROXY-3-METHYLBUT-2-ENYL DIPHOSPHATE REDUCTASE"/>
    <property type="match status" value="1"/>
</dbReference>
<feature type="binding site" evidence="5">
    <location>
        <position position="13"/>
    </location>
    <ligand>
        <name>[4Fe-4S] cluster</name>
        <dbReference type="ChEBI" id="CHEBI:49883"/>
    </ligand>
</feature>
<organism evidence="6 7">
    <name type="scientific">Carboxylicivirga mesophila</name>
    <dbReference type="NCBI Taxonomy" id="1166478"/>
    <lineage>
        <taxon>Bacteria</taxon>
        <taxon>Pseudomonadati</taxon>
        <taxon>Bacteroidota</taxon>
        <taxon>Bacteroidia</taxon>
        <taxon>Marinilabiliales</taxon>
        <taxon>Marinilabiliaceae</taxon>
        <taxon>Carboxylicivirga</taxon>
    </lineage>
</organism>
<feature type="binding site" evidence="5">
    <location>
        <position position="75"/>
    </location>
    <ligand>
        <name>isopentenyl diphosphate</name>
        <dbReference type="ChEBI" id="CHEBI:128769"/>
    </ligand>
</feature>
<keyword evidence="3 5" id="KW-0408">Iron</keyword>
<dbReference type="Proteomes" id="UP000721861">
    <property type="component" value="Unassembled WGS sequence"/>
</dbReference>
<feature type="binding site" evidence="5">
    <location>
        <position position="196"/>
    </location>
    <ligand>
        <name>[4Fe-4S] cluster</name>
        <dbReference type="ChEBI" id="CHEBI:49883"/>
    </ligand>
</feature>
<evidence type="ECO:0000313" key="6">
    <source>
        <dbReference type="EMBL" id="MBS2213714.1"/>
    </source>
</evidence>
<comment type="catalytic activity">
    <reaction evidence="5">
        <text>isopentenyl diphosphate + 2 oxidized [2Fe-2S]-[ferredoxin] + H2O = (2E)-4-hydroxy-3-methylbut-2-enyl diphosphate + 2 reduced [2Fe-2S]-[ferredoxin] + 2 H(+)</text>
        <dbReference type="Rhea" id="RHEA:24488"/>
        <dbReference type="Rhea" id="RHEA-COMP:10000"/>
        <dbReference type="Rhea" id="RHEA-COMP:10001"/>
        <dbReference type="ChEBI" id="CHEBI:15377"/>
        <dbReference type="ChEBI" id="CHEBI:15378"/>
        <dbReference type="ChEBI" id="CHEBI:33737"/>
        <dbReference type="ChEBI" id="CHEBI:33738"/>
        <dbReference type="ChEBI" id="CHEBI:128753"/>
        <dbReference type="ChEBI" id="CHEBI:128769"/>
        <dbReference type="EC" id="1.17.7.4"/>
    </reaction>
</comment>
<feature type="binding site" evidence="5">
    <location>
        <position position="225"/>
    </location>
    <ligand>
        <name>(2E)-4-hydroxy-3-methylbut-2-enyl diphosphate</name>
        <dbReference type="ChEBI" id="CHEBI:128753"/>
    </ligand>
</feature>
<dbReference type="EC" id="1.17.7.4" evidence="5"/>
<feature type="binding site" evidence="5">
    <location>
        <position position="41"/>
    </location>
    <ligand>
        <name>isopentenyl diphosphate</name>
        <dbReference type="ChEBI" id="CHEBI:128769"/>
    </ligand>
</feature>
<keyword evidence="7" id="KW-1185">Reference proteome</keyword>
<feature type="binding site" evidence="5">
    <location>
        <position position="224"/>
    </location>
    <ligand>
        <name>(2E)-4-hydroxy-3-methylbut-2-enyl diphosphate</name>
        <dbReference type="ChEBI" id="CHEBI:128753"/>
    </ligand>
</feature>
<name>A0ABS5KF77_9BACT</name>
<dbReference type="Gene3D" id="3.40.1010.20">
    <property type="entry name" value="4-hydroxy-3-methylbut-2-enyl diphosphate reductase, catalytic domain"/>
    <property type="match status" value="2"/>
</dbReference>
<accession>A0ABS5KF77</accession>
<feature type="binding site" evidence="5">
    <location>
        <position position="226"/>
    </location>
    <ligand>
        <name>(2E)-4-hydroxy-3-methylbut-2-enyl diphosphate</name>
        <dbReference type="ChEBI" id="CHEBI:128753"/>
    </ligand>
</feature>
<feature type="binding site" evidence="5">
    <location>
        <position position="75"/>
    </location>
    <ligand>
        <name>dimethylallyl diphosphate</name>
        <dbReference type="ChEBI" id="CHEBI:57623"/>
    </ligand>
</feature>
<dbReference type="InterPro" id="IPR003451">
    <property type="entry name" value="LytB/IspH"/>
</dbReference>
<comment type="pathway">
    <text evidence="5">Isoprenoid biosynthesis; isopentenyl diphosphate biosynthesis via DXP pathway; isopentenyl diphosphate from 1-deoxy-D-xylulose 5-phosphate: step 6/6.</text>
</comment>
<evidence type="ECO:0000256" key="2">
    <source>
        <dbReference type="ARBA" id="ARBA00022723"/>
    </source>
</evidence>
<feature type="binding site" evidence="5">
    <location>
        <position position="75"/>
    </location>
    <ligand>
        <name>(2E)-4-hydroxy-3-methylbut-2-enyl diphosphate</name>
        <dbReference type="ChEBI" id="CHEBI:128753"/>
    </ligand>
</feature>
<comment type="function">
    <text evidence="5">Catalyzes the conversion of 1-hydroxy-2-methyl-2-(E)-butenyl 4-diphosphate (HMBPP) into a mixture of isopentenyl diphosphate (IPP) and dimethylallyl diphosphate (DMAPP). Acts in the terminal step of the DOXP/MEP pathway for isoprenoid precursor biosynthesis.</text>
</comment>
<feature type="binding site" evidence="5">
    <location>
        <position position="224"/>
    </location>
    <ligand>
        <name>dimethylallyl diphosphate</name>
        <dbReference type="ChEBI" id="CHEBI:57623"/>
    </ligand>
</feature>
<evidence type="ECO:0000256" key="4">
    <source>
        <dbReference type="ARBA" id="ARBA00023014"/>
    </source>
</evidence>
<feature type="binding site" evidence="5">
    <location>
        <position position="225"/>
    </location>
    <ligand>
        <name>dimethylallyl diphosphate</name>
        <dbReference type="ChEBI" id="CHEBI:57623"/>
    </ligand>
</feature>
<comment type="pathway">
    <text evidence="5">Isoprenoid biosynthesis; dimethylallyl diphosphate biosynthesis; dimethylallyl diphosphate from (2E)-4-hydroxy-3-methylbutenyl diphosphate: step 1/1.</text>
</comment>
<feature type="binding site" evidence="5">
    <location>
        <position position="97"/>
    </location>
    <ligand>
        <name>[4Fe-4S] cluster</name>
        <dbReference type="ChEBI" id="CHEBI:49883"/>
    </ligand>
</feature>
<dbReference type="PANTHER" id="PTHR30426">
    <property type="entry name" value="4-HYDROXY-3-METHYLBUT-2-ENYL DIPHOSPHATE REDUCTASE"/>
    <property type="match status" value="1"/>
</dbReference>
<dbReference type="EMBL" id="JAGUCN010000032">
    <property type="protein sequence ID" value="MBS2213714.1"/>
    <property type="molecule type" value="Genomic_DNA"/>
</dbReference>
<feature type="binding site" evidence="5">
    <location>
        <position position="41"/>
    </location>
    <ligand>
        <name>(2E)-4-hydroxy-3-methylbut-2-enyl diphosphate</name>
        <dbReference type="ChEBI" id="CHEBI:128753"/>
    </ligand>
</feature>
<proteinExistence type="inferred from homology"/>
<feature type="binding site" evidence="5">
    <location>
        <position position="269"/>
    </location>
    <ligand>
        <name>isopentenyl diphosphate</name>
        <dbReference type="ChEBI" id="CHEBI:128769"/>
    </ligand>
</feature>
<dbReference type="NCBIfam" id="NF002187">
    <property type="entry name" value="PRK01045.1-1"/>
    <property type="match status" value="1"/>
</dbReference>
<feature type="active site" description="Proton donor" evidence="5">
    <location>
        <position position="131"/>
    </location>
</feature>
<evidence type="ECO:0000313" key="7">
    <source>
        <dbReference type="Proteomes" id="UP000721861"/>
    </source>
</evidence>
<reference evidence="6 7" key="1">
    <citation type="journal article" date="2014" name="Int. J. Syst. Evol. Microbiol.">
        <title>Carboxylicivirga gen. nov. in the family Marinilabiliaceae with two novel species, Carboxylicivirga mesophila sp. nov. and Carboxylicivirga taeanensis sp. nov., and reclassification of Cytophaga fermentans as Saccharicrinis fermentans gen. nov., comb. nov.</title>
        <authorList>
            <person name="Yang S.H."/>
            <person name="Seo H.S."/>
            <person name="Woo J.H."/>
            <person name="Oh H.M."/>
            <person name="Jang H."/>
            <person name="Lee J.H."/>
            <person name="Kim S.J."/>
            <person name="Kwon K.K."/>
        </authorList>
    </citation>
    <scope>NUCLEOTIDE SEQUENCE [LARGE SCALE GENOMIC DNA]</scope>
    <source>
        <strain evidence="6 7">JCM 18290</strain>
    </source>
</reference>
<dbReference type="RefSeq" id="WP_212231294.1">
    <property type="nucleotide sequence ID" value="NZ_JAGUCN010000032.1"/>
</dbReference>
<gene>
    <name evidence="5" type="primary">ispH</name>
    <name evidence="6" type="ORF">KEM09_20065</name>
</gene>
<comment type="similarity">
    <text evidence="5">Belongs to the IspH family.</text>
</comment>
<dbReference type="CDD" id="cd13944">
    <property type="entry name" value="lytB_ispH"/>
    <property type="match status" value="1"/>
</dbReference>
<feature type="binding site" evidence="5">
    <location>
        <position position="129"/>
    </location>
    <ligand>
        <name>isopentenyl diphosphate</name>
        <dbReference type="ChEBI" id="CHEBI:128769"/>
    </ligand>
</feature>
<feature type="binding site" evidence="5">
    <location>
        <position position="224"/>
    </location>
    <ligand>
        <name>isopentenyl diphosphate</name>
        <dbReference type="ChEBI" id="CHEBI:128769"/>
    </ligand>
</feature>
<feature type="binding site" evidence="5">
    <location>
        <position position="129"/>
    </location>
    <ligand>
        <name>(2E)-4-hydroxy-3-methylbut-2-enyl diphosphate</name>
        <dbReference type="ChEBI" id="CHEBI:128753"/>
    </ligand>
</feature>
<feature type="binding site" evidence="5">
    <location>
        <position position="269"/>
    </location>
    <ligand>
        <name>dimethylallyl diphosphate</name>
        <dbReference type="ChEBI" id="CHEBI:57623"/>
    </ligand>
</feature>
<comment type="cofactor">
    <cofactor evidence="5">
        <name>[4Fe-4S] cluster</name>
        <dbReference type="ChEBI" id="CHEBI:49883"/>
    </cofactor>
    <text evidence="5">Binds 1 [4Fe-4S] cluster per subunit.</text>
</comment>
<feature type="binding site" evidence="5">
    <location>
        <position position="269"/>
    </location>
    <ligand>
        <name>(2E)-4-hydroxy-3-methylbut-2-enyl diphosphate</name>
        <dbReference type="ChEBI" id="CHEBI:128753"/>
    </ligand>
</feature>
<protein>
    <recommendedName>
        <fullName evidence="5">4-hydroxy-3-methylbut-2-enyl diphosphate reductase</fullName>
        <shortName evidence="5">HMBPP reductase</shortName>
        <ecNumber evidence="5">1.17.7.4</ecNumber>
    </recommendedName>
</protein>
<dbReference type="NCBIfam" id="TIGR00216">
    <property type="entry name" value="ispH_lytB"/>
    <property type="match status" value="1"/>
</dbReference>
<feature type="binding site" evidence="5">
    <location>
        <position position="129"/>
    </location>
    <ligand>
        <name>dimethylallyl diphosphate</name>
        <dbReference type="ChEBI" id="CHEBI:57623"/>
    </ligand>
</feature>
<feature type="binding site" evidence="5">
    <location>
        <position position="226"/>
    </location>
    <ligand>
        <name>dimethylallyl diphosphate</name>
        <dbReference type="ChEBI" id="CHEBI:57623"/>
    </ligand>
</feature>
<evidence type="ECO:0000256" key="1">
    <source>
        <dbReference type="ARBA" id="ARBA00022485"/>
    </source>
</evidence>
<evidence type="ECO:0000256" key="5">
    <source>
        <dbReference type="HAMAP-Rule" id="MF_00191"/>
    </source>
</evidence>
<keyword evidence="4 5" id="KW-0411">Iron-sulfur</keyword>
<keyword evidence="5" id="KW-0414">Isoprene biosynthesis</keyword>
<feature type="binding site" evidence="5">
    <location>
        <position position="225"/>
    </location>
    <ligand>
        <name>isopentenyl diphosphate</name>
        <dbReference type="ChEBI" id="CHEBI:128769"/>
    </ligand>
</feature>
<feature type="binding site" evidence="5">
    <location>
        <position position="41"/>
    </location>
    <ligand>
        <name>dimethylallyl diphosphate</name>
        <dbReference type="ChEBI" id="CHEBI:57623"/>
    </ligand>
</feature>
<comment type="caution">
    <text evidence="6">The sequence shown here is derived from an EMBL/GenBank/DDBJ whole genome shotgun (WGS) entry which is preliminary data.</text>
</comment>
<dbReference type="GO" id="GO:0051745">
    <property type="term" value="F:4-hydroxy-3-methylbut-2-enyl diphosphate reductase activity"/>
    <property type="evidence" value="ECO:0007669"/>
    <property type="project" value="UniProtKB-EC"/>
</dbReference>
<keyword evidence="1 5" id="KW-0004">4Fe-4S</keyword>
<feature type="binding site" evidence="5">
    <location>
        <position position="167"/>
    </location>
    <ligand>
        <name>(2E)-4-hydroxy-3-methylbut-2-enyl diphosphate</name>
        <dbReference type="ChEBI" id="CHEBI:128753"/>
    </ligand>
</feature>
<dbReference type="HAMAP" id="MF_00191">
    <property type="entry name" value="IspH"/>
    <property type="match status" value="1"/>
</dbReference>
<feature type="binding site" evidence="5">
    <location>
        <position position="226"/>
    </location>
    <ligand>
        <name>isopentenyl diphosphate</name>
        <dbReference type="ChEBI" id="CHEBI:128769"/>
    </ligand>
</feature>
<keyword evidence="2 5" id="KW-0479">Metal-binding</keyword>
<dbReference type="Gene3D" id="3.40.50.11270">
    <property type="match status" value="1"/>
</dbReference>
<dbReference type="Pfam" id="PF02401">
    <property type="entry name" value="LYTB"/>
    <property type="match status" value="1"/>
</dbReference>
<evidence type="ECO:0000256" key="3">
    <source>
        <dbReference type="ARBA" id="ARBA00023004"/>
    </source>
</evidence>
<sequence>MITVDIDKSSGFCFGVKKAIEAASQLLSDGEKVYCVGDIVHNEAESARLNQLGMRIIEHNDLEQLQDGTVLFRAHGEPPASYDKINASGLRLQDATCPVVLKLQQRIRQAYLEQKAAGGQIVIFGKPGHAEVIGLMGQTEDEAIIIESETDIHLIDAERPVEIFAQTTKDPDKLTRLVKLIQTRCHNEVKWHNTTCKQVTGRVPRIKEFAKAYPLIIFVGGRKSSNAKVLFDACKQVNPHSFFVSSADEVRPEWFNPGTSAVGVCGATSTPNWLMEQVANYIRTISTP</sequence>